<reference evidence="3" key="1">
    <citation type="submission" date="2021-05" db="EMBL/GenBank/DDBJ databases">
        <authorList>
            <person name="Alioto T."/>
            <person name="Alioto T."/>
            <person name="Gomez Garrido J."/>
        </authorList>
    </citation>
    <scope>NUCLEOTIDE SEQUENCE</scope>
</reference>
<feature type="region of interest" description="Disordered" evidence="2">
    <location>
        <begin position="130"/>
        <end position="181"/>
    </location>
</feature>
<evidence type="ECO:0000256" key="1">
    <source>
        <dbReference type="SAM" id="Coils"/>
    </source>
</evidence>
<proteinExistence type="predicted"/>
<evidence type="ECO:0000256" key="2">
    <source>
        <dbReference type="SAM" id="MobiDB-lite"/>
    </source>
</evidence>
<accession>A0A8D8QTZ4</accession>
<organism evidence="3">
    <name type="scientific">Cacopsylla melanoneura</name>
    <dbReference type="NCBI Taxonomy" id="428564"/>
    <lineage>
        <taxon>Eukaryota</taxon>
        <taxon>Metazoa</taxon>
        <taxon>Ecdysozoa</taxon>
        <taxon>Arthropoda</taxon>
        <taxon>Hexapoda</taxon>
        <taxon>Insecta</taxon>
        <taxon>Pterygota</taxon>
        <taxon>Neoptera</taxon>
        <taxon>Paraneoptera</taxon>
        <taxon>Hemiptera</taxon>
        <taxon>Sternorrhyncha</taxon>
        <taxon>Psylloidea</taxon>
        <taxon>Psyllidae</taxon>
        <taxon>Psyllinae</taxon>
        <taxon>Cacopsylla</taxon>
    </lineage>
</organism>
<dbReference type="EMBL" id="HBUF01098969">
    <property type="protein sequence ID" value="CAG6637571.1"/>
    <property type="molecule type" value="Transcribed_RNA"/>
</dbReference>
<keyword evidence="1" id="KW-0175">Coiled coil</keyword>
<feature type="compositionally biased region" description="Polar residues" evidence="2">
    <location>
        <begin position="147"/>
        <end position="181"/>
    </location>
</feature>
<name>A0A8D8QTZ4_9HEMI</name>
<protein>
    <submittedName>
        <fullName evidence="3">Uncharacterized protein</fullName>
    </submittedName>
</protein>
<sequence>MQHFSTNDVIRKPQVPSFDQSSFSKKPNNFVDQFLQSGPGSKTFISPVKQSQEIAAFDEPAVYSKPAYSSGGDLKQQKQLYDLQKQQEIERQQQAQLQQLQQQYYALQQQQQYSSTLQQATQTESIPASFLQQNNYNKPSPVYSGGESLQQGSFSKPVTSVYNGDSQQNSYSKPSTSSFNSVDQQNNLFVQNEQSLNSLKAGTELSNEEYQLLLEKQRLAQVKLLQKDREEYQHQSTNIVDQQRLQQQAQQQ</sequence>
<evidence type="ECO:0000313" key="3">
    <source>
        <dbReference type="EMBL" id="CAG6637571.1"/>
    </source>
</evidence>
<feature type="compositionally biased region" description="Polar residues" evidence="2">
    <location>
        <begin position="17"/>
        <end position="32"/>
    </location>
</feature>
<feature type="coiled-coil region" evidence="1">
    <location>
        <begin position="83"/>
        <end position="110"/>
    </location>
</feature>
<feature type="region of interest" description="Disordered" evidence="2">
    <location>
        <begin position="1"/>
        <end position="32"/>
    </location>
</feature>
<dbReference type="AlphaFoldDB" id="A0A8D8QTZ4"/>